<feature type="region of interest" description="Disordered" evidence="1">
    <location>
        <begin position="34"/>
        <end position="339"/>
    </location>
</feature>
<dbReference type="EMBL" id="CAJSTJ010000151">
    <property type="protein sequence ID" value="CAG7562806.1"/>
    <property type="molecule type" value="Genomic_DNA"/>
</dbReference>
<feature type="compositionally biased region" description="Basic and acidic residues" evidence="1">
    <location>
        <begin position="227"/>
        <end position="236"/>
    </location>
</feature>
<feature type="compositionally biased region" description="Basic and acidic residues" evidence="1">
    <location>
        <begin position="329"/>
        <end position="339"/>
    </location>
</feature>
<feature type="compositionally biased region" description="Low complexity" evidence="1">
    <location>
        <begin position="43"/>
        <end position="53"/>
    </location>
</feature>
<dbReference type="Proteomes" id="UP000693738">
    <property type="component" value="Unassembled WGS sequence"/>
</dbReference>
<gene>
    <name evidence="2" type="ORF">FEQUK3_LOCUS8503</name>
</gene>
<feature type="compositionally biased region" description="Polar residues" evidence="1">
    <location>
        <begin position="59"/>
        <end position="72"/>
    </location>
</feature>
<comment type="caution">
    <text evidence="2">The sequence shown here is derived from an EMBL/GenBank/DDBJ whole genome shotgun (WGS) entry which is preliminary data.</text>
</comment>
<feature type="compositionally biased region" description="Polar residues" evidence="1">
    <location>
        <begin position="216"/>
        <end position="225"/>
    </location>
</feature>
<sequence>MNIGEQFLQSFLPHNETDVPVALNSPATMAYGSAKTSLRTKPCTSSTTSCGSTEDGTRGTVTPCSSTTTSRDSTNFASTISSTTTNNATDTRNTSDPQGPRNPQDAKDPRDSQGPRSAKGTKDTQITSRNRKIEPRRAGAAKNVKGIGIASDAANGNPPAESSLIAPTRAAKDAKDTRDTGGNTRANRRTKPRRVRRARVVERIRIASGEVDRNPSVKSALNASARSAKDSTHPRFDVNSSKASKSGPKTPSTPNTTKSNKSDQSTAPPALLPLDHEKVKKSTGELHGSGEEDVDPTEESDKNEYIGEAHRPAEESDRGEYNGVANQPIEEKYRGKLKA</sequence>
<accession>A0A8J2NCR9</accession>
<feature type="compositionally biased region" description="Basic and acidic residues" evidence="1">
    <location>
        <begin position="104"/>
        <end position="113"/>
    </location>
</feature>
<feature type="compositionally biased region" description="Basic and acidic residues" evidence="1">
    <location>
        <begin position="170"/>
        <end position="179"/>
    </location>
</feature>
<protein>
    <submittedName>
        <fullName evidence="2">Uncharacterized protein</fullName>
    </submittedName>
</protein>
<dbReference type="AlphaFoldDB" id="A0A8J2NCR9"/>
<reference evidence="2" key="1">
    <citation type="submission" date="2021-05" db="EMBL/GenBank/DDBJ databases">
        <authorList>
            <person name="Khan N."/>
        </authorList>
    </citation>
    <scope>NUCLEOTIDE SEQUENCE</scope>
</reference>
<feature type="compositionally biased region" description="Basic and acidic residues" evidence="1">
    <location>
        <begin position="274"/>
        <end position="290"/>
    </location>
</feature>
<feature type="compositionally biased region" description="Basic residues" evidence="1">
    <location>
        <begin position="186"/>
        <end position="198"/>
    </location>
</feature>
<feature type="compositionally biased region" description="Low complexity" evidence="1">
    <location>
        <begin position="240"/>
        <end position="259"/>
    </location>
</feature>
<feature type="compositionally biased region" description="Basic and acidic residues" evidence="1">
    <location>
        <begin position="199"/>
        <end position="215"/>
    </location>
</feature>
<proteinExistence type="predicted"/>
<evidence type="ECO:0000313" key="2">
    <source>
        <dbReference type="EMBL" id="CAG7562806.1"/>
    </source>
</evidence>
<name>A0A8J2NCR9_FUSEQ</name>
<evidence type="ECO:0000256" key="1">
    <source>
        <dbReference type="SAM" id="MobiDB-lite"/>
    </source>
</evidence>
<feature type="compositionally biased region" description="Low complexity" evidence="1">
    <location>
        <begin position="73"/>
        <end position="95"/>
    </location>
</feature>
<feature type="compositionally biased region" description="Basic and acidic residues" evidence="1">
    <location>
        <begin position="299"/>
        <end position="320"/>
    </location>
</feature>
<organism evidence="2 3">
    <name type="scientific">Fusarium equiseti</name>
    <name type="common">Fusarium scirpi</name>
    <dbReference type="NCBI Taxonomy" id="61235"/>
    <lineage>
        <taxon>Eukaryota</taxon>
        <taxon>Fungi</taxon>
        <taxon>Dikarya</taxon>
        <taxon>Ascomycota</taxon>
        <taxon>Pezizomycotina</taxon>
        <taxon>Sordariomycetes</taxon>
        <taxon>Hypocreomycetidae</taxon>
        <taxon>Hypocreales</taxon>
        <taxon>Nectriaceae</taxon>
        <taxon>Fusarium</taxon>
        <taxon>Fusarium incarnatum-equiseti species complex</taxon>
    </lineage>
</organism>
<evidence type="ECO:0000313" key="3">
    <source>
        <dbReference type="Proteomes" id="UP000693738"/>
    </source>
</evidence>